<dbReference type="EMBL" id="QRBI01000099">
    <property type="protein sequence ID" value="RMC17356.1"/>
    <property type="molecule type" value="Genomic_DNA"/>
</dbReference>
<evidence type="ECO:0000313" key="1">
    <source>
        <dbReference type="EMBL" id="RMC17356.1"/>
    </source>
</evidence>
<proteinExistence type="predicted"/>
<gene>
    <name evidence="1" type="ORF">DUI87_05937</name>
</gene>
<evidence type="ECO:0000313" key="2">
    <source>
        <dbReference type="Proteomes" id="UP000269221"/>
    </source>
</evidence>
<dbReference type="AlphaFoldDB" id="A0A3M0KX18"/>
<comment type="caution">
    <text evidence="1">The sequence shown here is derived from an EMBL/GenBank/DDBJ whole genome shotgun (WGS) entry which is preliminary data.</text>
</comment>
<dbReference type="Proteomes" id="UP000269221">
    <property type="component" value="Unassembled WGS sequence"/>
</dbReference>
<keyword evidence="2" id="KW-1185">Reference proteome</keyword>
<dbReference type="OrthoDB" id="10522611at2759"/>
<dbReference type="STRING" id="333673.A0A3M0KX18"/>
<reference evidence="1 2" key="1">
    <citation type="submission" date="2018-07" db="EMBL/GenBank/DDBJ databases">
        <title>A high quality draft genome assembly of the barn swallow (H. rustica rustica).</title>
        <authorList>
            <person name="Formenti G."/>
            <person name="Chiara M."/>
            <person name="Poveda L."/>
            <person name="Francoijs K.-J."/>
            <person name="Bonisoli-Alquati A."/>
            <person name="Canova L."/>
            <person name="Gianfranceschi L."/>
            <person name="Horner D.S."/>
            <person name="Saino N."/>
        </authorList>
    </citation>
    <scope>NUCLEOTIDE SEQUENCE [LARGE SCALE GENOMIC DNA]</scope>
    <source>
        <strain evidence="1">Chelidonia</strain>
        <tissue evidence="1">Blood</tissue>
    </source>
</reference>
<sequence>MATPQVPLHECKSKDGKLKSQSAFTPQAPIGKQDWNNSIDLYGLGADLLGSSSLEKDLEVLMDNKLLISQQCVLVAMKVKGILGCIGKSIASKSQEMIPSFYSALLNAINVTSPSLDIFKT</sequence>
<protein>
    <submittedName>
        <fullName evidence="1">Uncharacterized protein</fullName>
    </submittedName>
</protein>
<organism evidence="1 2">
    <name type="scientific">Hirundo rustica rustica</name>
    <dbReference type="NCBI Taxonomy" id="333673"/>
    <lineage>
        <taxon>Eukaryota</taxon>
        <taxon>Metazoa</taxon>
        <taxon>Chordata</taxon>
        <taxon>Craniata</taxon>
        <taxon>Vertebrata</taxon>
        <taxon>Euteleostomi</taxon>
        <taxon>Archelosauria</taxon>
        <taxon>Archosauria</taxon>
        <taxon>Dinosauria</taxon>
        <taxon>Saurischia</taxon>
        <taxon>Theropoda</taxon>
        <taxon>Coelurosauria</taxon>
        <taxon>Aves</taxon>
        <taxon>Neognathae</taxon>
        <taxon>Neoaves</taxon>
        <taxon>Telluraves</taxon>
        <taxon>Australaves</taxon>
        <taxon>Passeriformes</taxon>
        <taxon>Sylvioidea</taxon>
        <taxon>Hirundinidae</taxon>
        <taxon>Hirundo</taxon>
    </lineage>
</organism>
<name>A0A3M0KX18_HIRRU</name>
<accession>A0A3M0KX18</accession>